<feature type="region of interest" description="Disordered" evidence="12">
    <location>
        <begin position="344"/>
        <end position="364"/>
    </location>
</feature>
<evidence type="ECO:0000256" key="12">
    <source>
        <dbReference type="SAM" id="MobiDB-lite"/>
    </source>
</evidence>
<dbReference type="PROSITE" id="PS51898">
    <property type="entry name" value="TYR_RECOMBINASE"/>
    <property type="match status" value="1"/>
</dbReference>
<evidence type="ECO:0000256" key="1">
    <source>
        <dbReference type="ARBA" id="ARBA00003283"/>
    </source>
</evidence>
<dbReference type="InterPro" id="IPR011010">
    <property type="entry name" value="DNA_brk_join_enz"/>
</dbReference>
<feature type="compositionally biased region" description="Basic and acidic residues" evidence="12">
    <location>
        <begin position="348"/>
        <end position="364"/>
    </location>
</feature>
<proteinExistence type="inferred from homology"/>
<dbReference type="InterPro" id="IPR013762">
    <property type="entry name" value="Integrase-like_cat_sf"/>
</dbReference>
<keyword evidence="7" id="KW-0229">DNA integration</keyword>
<keyword evidence="10" id="KW-0131">Cell cycle</keyword>
<evidence type="ECO:0000256" key="9">
    <source>
        <dbReference type="ARBA" id="ARBA00023172"/>
    </source>
</evidence>
<dbReference type="GO" id="GO:0006310">
    <property type="term" value="P:DNA recombination"/>
    <property type="evidence" value="ECO:0007669"/>
    <property type="project" value="UniProtKB-KW"/>
</dbReference>
<evidence type="ECO:0000256" key="11">
    <source>
        <dbReference type="PROSITE-ProRule" id="PRU01248"/>
    </source>
</evidence>
<dbReference type="InterPro" id="IPR002104">
    <property type="entry name" value="Integrase_catalytic"/>
</dbReference>
<dbReference type="InterPro" id="IPR004107">
    <property type="entry name" value="Integrase_SAM-like_N"/>
</dbReference>
<comment type="similarity">
    <text evidence="3">Belongs to the 'phage' integrase family.</text>
</comment>
<organism evidence="15 16">
    <name type="scientific">Candidatus Blautia merdavium</name>
    <dbReference type="NCBI Taxonomy" id="2838494"/>
    <lineage>
        <taxon>Bacteria</taxon>
        <taxon>Bacillati</taxon>
        <taxon>Bacillota</taxon>
        <taxon>Clostridia</taxon>
        <taxon>Lachnospirales</taxon>
        <taxon>Lachnospiraceae</taxon>
        <taxon>Blautia</taxon>
    </lineage>
</organism>
<dbReference type="Pfam" id="PF02899">
    <property type="entry name" value="Phage_int_SAM_1"/>
    <property type="match status" value="1"/>
</dbReference>
<keyword evidence="6" id="KW-0159">Chromosome partition</keyword>
<dbReference type="PANTHER" id="PTHR30349">
    <property type="entry name" value="PHAGE INTEGRASE-RELATED"/>
    <property type="match status" value="1"/>
</dbReference>
<dbReference type="GO" id="GO:0051301">
    <property type="term" value="P:cell division"/>
    <property type="evidence" value="ECO:0007669"/>
    <property type="project" value="UniProtKB-KW"/>
</dbReference>
<dbReference type="PANTHER" id="PTHR30349:SF77">
    <property type="entry name" value="TYROSINE RECOMBINASE XERC"/>
    <property type="match status" value="1"/>
</dbReference>
<dbReference type="EMBL" id="DWVZ01000078">
    <property type="protein sequence ID" value="HJC63143.1"/>
    <property type="molecule type" value="Genomic_DNA"/>
</dbReference>
<evidence type="ECO:0000256" key="8">
    <source>
        <dbReference type="ARBA" id="ARBA00023125"/>
    </source>
</evidence>
<keyword evidence="9" id="KW-0233">DNA recombination</keyword>
<reference evidence="15" key="1">
    <citation type="journal article" date="2021" name="PeerJ">
        <title>Extensive microbial diversity within the chicken gut microbiome revealed by metagenomics and culture.</title>
        <authorList>
            <person name="Gilroy R."/>
            <person name="Ravi A."/>
            <person name="Getino M."/>
            <person name="Pursley I."/>
            <person name="Horton D.L."/>
            <person name="Alikhan N.F."/>
            <person name="Baker D."/>
            <person name="Gharbi K."/>
            <person name="Hall N."/>
            <person name="Watson M."/>
            <person name="Adriaenssens E.M."/>
            <person name="Foster-Nyarko E."/>
            <person name="Jarju S."/>
            <person name="Secka A."/>
            <person name="Antonio M."/>
            <person name="Oren A."/>
            <person name="Chaudhuri R.R."/>
            <person name="La Ragione R."/>
            <person name="Hildebrand F."/>
            <person name="Pallen M.J."/>
        </authorList>
    </citation>
    <scope>NUCLEOTIDE SEQUENCE</scope>
    <source>
        <strain evidence="15">ChiBcec2-3848</strain>
    </source>
</reference>
<keyword evidence="8 11" id="KW-0238">DNA-binding</keyword>
<gene>
    <name evidence="15" type="ORF">H9753_05940</name>
</gene>
<evidence type="ECO:0000256" key="2">
    <source>
        <dbReference type="ARBA" id="ARBA00004496"/>
    </source>
</evidence>
<evidence type="ECO:0000259" key="14">
    <source>
        <dbReference type="PROSITE" id="PS51900"/>
    </source>
</evidence>
<comment type="subcellular location">
    <subcellularLocation>
        <location evidence="2">Cytoplasm</location>
    </subcellularLocation>
</comment>
<evidence type="ECO:0000256" key="6">
    <source>
        <dbReference type="ARBA" id="ARBA00022829"/>
    </source>
</evidence>
<reference evidence="15" key="2">
    <citation type="submission" date="2021-04" db="EMBL/GenBank/DDBJ databases">
        <authorList>
            <person name="Gilroy R."/>
        </authorList>
    </citation>
    <scope>NUCLEOTIDE SEQUENCE</scope>
    <source>
        <strain evidence="15">ChiBcec2-3848</strain>
    </source>
</reference>
<evidence type="ECO:0000313" key="15">
    <source>
        <dbReference type="EMBL" id="HJC63143.1"/>
    </source>
</evidence>
<evidence type="ECO:0000256" key="3">
    <source>
        <dbReference type="ARBA" id="ARBA00008857"/>
    </source>
</evidence>
<evidence type="ECO:0000256" key="7">
    <source>
        <dbReference type="ARBA" id="ARBA00022908"/>
    </source>
</evidence>
<sequence>MAKPITYREQEKIENTVKLREFLMELPPYVRDFFRAKEPTTSDKTRLSYAYDLRVFFRFLKETNPAFKETSIADISIQDLSLLQPVDFEEFQEYLKAYKTPDNKLETNSRTGIARKMSCLRSFYDYLCKRQLLASNPVRLVDMPKIKEKAIIQLDPDEVASLLDHIEHYGSQLTGVRLYHYNKQKYRDIAIITLLLGTGVRVSELVGLNLSDVDFKNNGIRILRKGGNEMIVYFGSEVEAALKDYLEISRNAITPVAGHEEALFLSGQRKRISVDAVEKMVKKYASAVSVKTITPHKLRSTYGTALYRETGDIYLVADVLGHADVNTTKKHYAKLSDARRRSASKAVVLREKRGEPGIESHSDQ</sequence>
<dbReference type="GO" id="GO:0015074">
    <property type="term" value="P:DNA integration"/>
    <property type="evidence" value="ECO:0007669"/>
    <property type="project" value="UniProtKB-KW"/>
</dbReference>
<comment type="function">
    <text evidence="1">Site-specific tyrosine recombinase, which acts by catalyzing the cutting and rejoining of the recombining DNA molecules.</text>
</comment>
<dbReference type="Gene3D" id="1.10.443.10">
    <property type="entry name" value="Intergrase catalytic core"/>
    <property type="match status" value="1"/>
</dbReference>
<keyword evidence="4" id="KW-0963">Cytoplasm</keyword>
<evidence type="ECO:0000256" key="5">
    <source>
        <dbReference type="ARBA" id="ARBA00022618"/>
    </source>
</evidence>
<feature type="domain" description="Tyr recombinase" evidence="13">
    <location>
        <begin position="149"/>
        <end position="345"/>
    </location>
</feature>
<keyword evidence="5" id="KW-0132">Cell division</keyword>
<dbReference type="GO" id="GO:0005737">
    <property type="term" value="C:cytoplasm"/>
    <property type="evidence" value="ECO:0007669"/>
    <property type="project" value="UniProtKB-SubCell"/>
</dbReference>
<name>A0A9D2PMS0_9FIRM</name>
<dbReference type="InterPro" id="IPR044068">
    <property type="entry name" value="CB"/>
</dbReference>
<evidence type="ECO:0000256" key="10">
    <source>
        <dbReference type="ARBA" id="ARBA00023306"/>
    </source>
</evidence>
<dbReference type="AlphaFoldDB" id="A0A9D2PMS0"/>
<dbReference type="PROSITE" id="PS51900">
    <property type="entry name" value="CB"/>
    <property type="match status" value="1"/>
</dbReference>
<feature type="domain" description="Core-binding (CB)" evidence="14">
    <location>
        <begin position="24"/>
        <end position="128"/>
    </location>
</feature>
<dbReference type="Pfam" id="PF00589">
    <property type="entry name" value="Phage_integrase"/>
    <property type="match status" value="1"/>
</dbReference>
<comment type="caution">
    <text evidence="15">The sequence shown here is derived from an EMBL/GenBank/DDBJ whole genome shotgun (WGS) entry which is preliminary data.</text>
</comment>
<evidence type="ECO:0000313" key="16">
    <source>
        <dbReference type="Proteomes" id="UP000823886"/>
    </source>
</evidence>
<dbReference type="Gene3D" id="1.10.150.130">
    <property type="match status" value="1"/>
</dbReference>
<dbReference type="GO" id="GO:0007059">
    <property type="term" value="P:chromosome segregation"/>
    <property type="evidence" value="ECO:0007669"/>
    <property type="project" value="UniProtKB-KW"/>
</dbReference>
<dbReference type="GO" id="GO:0003677">
    <property type="term" value="F:DNA binding"/>
    <property type="evidence" value="ECO:0007669"/>
    <property type="project" value="UniProtKB-UniRule"/>
</dbReference>
<protein>
    <submittedName>
        <fullName evidence="15">Tyrosine-type recombinase/integrase</fullName>
    </submittedName>
</protein>
<evidence type="ECO:0000259" key="13">
    <source>
        <dbReference type="PROSITE" id="PS51898"/>
    </source>
</evidence>
<dbReference type="Proteomes" id="UP000823886">
    <property type="component" value="Unassembled WGS sequence"/>
</dbReference>
<evidence type="ECO:0000256" key="4">
    <source>
        <dbReference type="ARBA" id="ARBA00022490"/>
    </source>
</evidence>
<dbReference type="InterPro" id="IPR050090">
    <property type="entry name" value="Tyrosine_recombinase_XerCD"/>
</dbReference>
<accession>A0A9D2PMS0</accession>
<dbReference type="SUPFAM" id="SSF56349">
    <property type="entry name" value="DNA breaking-rejoining enzymes"/>
    <property type="match status" value="1"/>
</dbReference>
<dbReference type="InterPro" id="IPR010998">
    <property type="entry name" value="Integrase_recombinase_N"/>
</dbReference>